<name>A0ABT7S694_9CELL</name>
<gene>
    <name evidence="5" type="ORF">QRT05_07370</name>
</gene>
<dbReference type="Proteomes" id="UP001321453">
    <property type="component" value="Unassembled WGS sequence"/>
</dbReference>
<dbReference type="PANTHER" id="PTHR48097:SF5">
    <property type="entry name" value="LOW SPECIFICITY L-THREONINE ALDOLASE"/>
    <property type="match status" value="1"/>
</dbReference>
<evidence type="ECO:0000256" key="2">
    <source>
        <dbReference type="ARBA" id="ARBA00006966"/>
    </source>
</evidence>
<dbReference type="Gene3D" id="3.90.1150.10">
    <property type="entry name" value="Aspartate Aminotransferase, domain 1"/>
    <property type="match status" value="1"/>
</dbReference>
<feature type="domain" description="Aromatic amino acid beta-eliminating lyase/threonine aldolase" evidence="4">
    <location>
        <begin position="11"/>
        <end position="299"/>
    </location>
</feature>
<evidence type="ECO:0000256" key="3">
    <source>
        <dbReference type="ARBA" id="ARBA00022898"/>
    </source>
</evidence>
<dbReference type="PANTHER" id="PTHR48097">
    <property type="entry name" value="L-THREONINE ALDOLASE-RELATED"/>
    <property type="match status" value="1"/>
</dbReference>
<dbReference type="EMBL" id="JAUCGR010000002">
    <property type="protein sequence ID" value="MDM7831149.1"/>
    <property type="molecule type" value="Genomic_DNA"/>
</dbReference>
<protein>
    <submittedName>
        <fullName evidence="5">Beta-eliminating lyase-related protein</fullName>
    </submittedName>
</protein>
<keyword evidence="6" id="KW-1185">Reference proteome</keyword>
<dbReference type="InterPro" id="IPR015424">
    <property type="entry name" value="PyrdxlP-dep_Trfase"/>
</dbReference>
<accession>A0ABT7S694</accession>
<comment type="caution">
    <text evidence="5">The sequence shown here is derived from an EMBL/GenBank/DDBJ whole genome shotgun (WGS) entry which is preliminary data.</text>
</comment>
<evidence type="ECO:0000313" key="5">
    <source>
        <dbReference type="EMBL" id="MDM7831149.1"/>
    </source>
</evidence>
<keyword evidence="5" id="KW-0456">Lyase</keyword>
<dbReference type="Gene3D" id="3.40.640.10">
    <property type="entry name" value="Type I PLP-dependent aspartate aminotransferase-like (Major domain)"/>
    <property type="match status" value="1"/>
</dbReference>
<comment type="cofactor">
    <cofactor evidence="1">
        <name>pyridoxal 5'-phosphate</name>
        <dbReference type="ChEBI" id="CHEBI:597326"/>
    </cofactor>
</comment>
<dbReference type="GO" id="GO:0016829">
    <property type="term" value="F:lyase activity"/>
    <property type="evidence" value="ECO:0007669"/>
    <property type="project" value="UniProtKB-KW"/>
</dbReference>
<organism evidence="5 6">
    <name type="scientific">Cellulomonas edaphi</name>
    <dbReference type="NCBI Taxonomy" id="3053468"/>
    <lineage>
        <taxon>Bacteria</taxon>
        <taxon>Bacillati</taxon>
        <taxon>Actinomycetota</taxon>
        <taxon>Actinomycetes</taxon>
        <taxon>Micrococcales</taxon>
        <taxon>Cellulomonadaceae</taxon>
        <taxon>Cellulomonas</taxon>
    </lineage>
</organism>
<reference evidence="5 6" key="1">
    <citation type="submission" date="2023-06" db="EMBL/GenBank/DDBJ databases">
        <title>Cellulomonas sp. MW9 Whole genome sequence.</title>
        <authorList>
            <person name="Park S."/>
        </authorList>
    </citation>
    <scope>NUCLEOTIDE SEQUENCE [LARGE SCALE GENOMIC DNA]</scope>
    <source>
        <strain evidence="5 6">MW9</strain>
    </source>
</reference>
<sequence>MTRLHDAARRDFASDNYAGAHPQVLHALAEANGGHQRAYGGDVYTERLQRVVAQHFGEQARAWPVFNGTGANVLALQAAVPRWGAVICTTSAHVHTDENGAPERVAGLKLLPVPTPDGKLTPELVDREAWGFGDEHRAQPGVVTITQSTELGTLYTPAEIAAITEHAHALGLRVHVDGSRLSNAAAALDLPLRALTTDVGVDLLSWGGTKNGLLYGEAVVALSPDAAPGLDYLRKMDMQLTSKMRFVSAQLVALYEGDLWLTSARRANAMAARLRDGLSRIEGIRIVQPVQANALFVAMPARVAASLRETWSFYDWAPGEVRLMCAFDTTEADVDAFVAAAGEAMARS</sequence>
<dbReference type="RefSeq" id="WP_289446426.1">
    <property type="nucleotide sequence ID" value="NZ_JAUCGR010000002.1"/>
</dbReference>
<dbReference type="InterPro" id="IPR001597">
    <property type="entry name" value="ArAA_b-elim_lyase/Thr_aldolase"/>
</dbReference>
<dbReference type="InterPro" id="IPR015421">
    <property type="entry name" value="PyrdxlP-dep_Trfase_major"/>
</dbReference>
<evidence type="ECO:0000313" key="6">
    <source>
        <dbReference type="Proteomes" id="UP001321453"/>
    </source>
</evidence>
<evidence type="ECO:0000256" key="1">
    <source>
        <dbReference type="ARBA" id="ARBA00001933"/>
    </source>
</evidence>
<dbReference type="SUPFAM" id="SSF53383">
    <property type="entry name" value="PLP-dependent transferases"/>
    <property type="match status" value="1"/>
</dbReference>
<keyword evidence="3" id="KW-0663">Pyridoxal phosphate</keyword>
<dbReference type="Pfam" id="PF01212">
    <property type="entry name" value="Beta_elim_lyase"/>
    <property type="match status" value="1"/>
</dbReference>
<comment type="similarity">
    <text evidence="2">Belongs to the threonine aldolase family.</text>
</comment>
<proteinExistence type="inferred from homology"/>
<evidence type="ECO:0000259" key="4">
    <source>
        <dbReference type="Pfam" id="PF01212"/>
    </source>
</evidence>
<dbReference type="InterPro" id="IPR015422">
    <property type="entry name" value="PyrdxlP-dep_Trfase_small"/>
</dbReference>